<name>A0A543PPU0_9MICO</name>
<dbReference type="Gene3D" id="3.40.630.10">
    <property type="entry name" value="Zn peptidases"/>
    <property type="match status" value="1"/>
</dbReference>
<feature type="binding site" evidence="4">
    <location>
        <position position="238"/>
    </location>
    <ligand>
        <name>allantoate</name>
        <dbReference type="ChEBI" id="CHEBI:17536"/>
    </ligand>
</feature>
<dbReference type="EMBL" id="VFQF01000002">
    <property type="protein sequence ID" value="TQN46086.1"/>
    <property type="molecule type" value="Genomic_DNA"/>
</dbReference>
<feature type="binding site" evidence="3">
    <location>
        <position position="103"/>
    </location>
    <ligand>
        <name>Zn(2+)</name>
        <dbReference type="ChEBI" id="CHEBI:29105"/>
        <label>2</label>
    </ligand>
</feature>
<dbReference type="InterPro" id="IPR010158">
    <property type="entry name" value="Amidase_Cbmase"/>
</dbReference>
<dbReference type="AlphaFoldDB" id="A0A543PPU0"/>
<evidence type="ECO:0000313" key="5">
    <source>
        <dbReference type="EMBL" id="TQN46086.1"/>
    </source>
</evidence>
<feature type="binding site" evidence="3">
    <location>
        <position position="92"/>
    </location>
    <ligand>
        <name>Zn(2+)</name>
        <dbReference type="ChEBI" id="CHEBI:29105"/>
        <label>1</label>
    </ligand>
</feature>
<evidence type="ECO:0000256" key="1">
    <source>
        <dbReference type="ARBA" id="ARBA00006153"/>
    </source>
</evidence>
<dbReference type="PANTHER" id="PTHR32494:SF5">
    <property type="entry name" value="ALLANTOATE AMIDOHYDROLASE"/>
    <property type="match status" value="1"/>
</dbReference>
<feature type="binding site" evidence="3">
    <location>
        <position position="394"/>
    </location>
    <ligand>
        <name>Zn(2+)</name>
        <dbReference type="ChEBI" id="CHEBI:29105"/>
        <label>2</label>
    </ligand>
</feature>
<comment type="cofactor">
    <cofactor evidence="3">
        <name>Zn(2+)</name>
        <dbReference type="ChEBI" id="CHEBI:29105"/>
    </cofactor>
    <text evidence="3">Binds 2 Zn(2+) ions per subunit.</text>
</comment>
<protein>
    <submittedName>
        <fullName evidence="5">N-carbamoyl-L-amino-acid hydrolase</fullName>
    </submittedName>
</protein>
<dbReference type="NCBIfam" id="NF006770">
    <property type="entry name" value="PRK09290.1-4"/>
    <property type="match status" value="1"/>
</dbReference>
<reference evidence="5 6" key="1">
    <citation type="submission" date="2019-06" db="EMBL/GenBank/DDBJ databases">
        <title>Sequencing the genomes of 1000 actinobacteria strains.</title>
        <authorList>
            <person name="Klenk H.-P."/>
        </authorList>
    </citation>
    <scope>NUCLEOTIDE SEQUENCE [LARGE SCALE GENOMIC DNA]</scope>
    <source>
        <strain evidence="5 6">DSM 21776</strain>
    </source>
</reference>
<feature type="binding site" evidence="4">
    <location>
        <position position="296"/>
    </location>
    <ligand>
        <name>allantoate</name>
        <dbReference type="ChEBI" id="CHEBI:17536"/>
    </ligand>
</feature>
<evidence type="ECO:0000313" key="6">
    <source>
        <dbReference type="Proteomes" id="UP000320085"/>
    </source>
</evidence>
<dbReference type="PANTHER" id="PTHR32494">
    <property type="entry name" value="ALLANTOATE DEIMINASE-RELATED"/>
    <property type="match status" value="1"/>
</dbReference>
<feature type="binding site" evidence="4">
    <location>
        <position position="309"/>
    </location>
    <ligand>
        <name>allantoate</name>
        <dbReference type="ChEBI" id="CHEBI:17536"/>
    </ligand>
</feature>
<evidence type="ECO:0000256" key="4">
    <source>
        <dbReference type="PIRSR" id="PIRSR001235-2"/>
    </source>
</evidence>
<dbReference type="PIRSF" id="PIRSF001235">
    <property type="entry name" value="Amidase_carbamoylase"/>
    <property type="match status" value="1"/>
</dbReference>
<accession>A0A543PPU0</accession>
<dbReference type="InterPro" id="IPR036264">
    <property type="entry name" value="Bact_exopeptidase_dim_dom"/>
</dbReference>
<organism evidence="5 6">
    <name type="scientific">Humibacillus xanthopallidus</name>
    <dbReference type="NCBI Taxonomy" id="412689"/>
    <lineage>
        <taxon>Bacteria</taxon>
        <taxon>Bacillati</taxon>
        <taxon>Actinomycetota</taxon>
        <taxon>Actinomycetes</taxon>
        <taxon>Micrococcales</taxon>
        <taxon>Intrasporangiaceae</taxon>
        <taxon>Humibacillus</taxon>
    </lineage>
</organism>
<dbReference type="NCBIfam" id="TIGR01879">
    <property type="entry name" value="hydantase"/>
    <property type="match status" value="1"/>
</dbReference>
<comment type="similarity">
    <text evidence="1">Belongs to the peptidase M20 family.</text>
</comment>
<dbReference type="GO" id="GO:0016813">
    <property type="term" value="F:hydrolase activity, acting on carbon-nitrogen (but not peptide) bonds, in linear amidines"/>
    <property type="evidence" value="ECO:0007669"/>
    <property type="project" value="InterPro"/>
</dbReference>
<keyword evidence="2 5" id="KW-0378">Hydrolase</keyword>
<comment type="caution">
    <text evidence="5">The sequence shown here is derived from an EMBL/GenBank/DDBJ whole genome shotgun (WGS) entry which is preliminary data.</text>
</comment>
<feature type="binding site" evidence="3">
    <location>
        <position position="103"/>
    </location>
    <ligand>
        <name>Zn(2+)</name>
        <dbReference type="ChEBI" id="CHEBI:29105"/>
        <label>1</label>
    </ligand>
</feature>
<dbReference type="SUPFAM" id="SSF55031">
    <property type="entry name" value="Bacterial exopeptidase dimerisation domain"/>
    <property type="match status" value="1"/>
</dbReference>
<dbReference type="Gene3D" id="3.30.70.360">
    <property type="match status" value="1"/>
</dbReference>
<evidence type="ECO:0000256" key="2">
    <source>
        <dbReference type="ARBA" id="ARBA00022801"/>
    </source>
</evidence>
<evidence type="ECO:0000256" key="3">
    <source>
        <dbReference type="PIRSR" id="PIRSR001235-1"/>
    </source>
</evidence>
<feature type="binding site" evidence="3">
    <location>
        <position position="138"/>
    </location>
    <ligand>
        <name>Zn(2+)</name>
        <dbReference type="ChEBI" id="CHEBI:29105"/>
        <label>2</label>
    </ligand>
</feature>
<dbReference type="GO" id="GO:0046872">
    <property type="term" value="F:metal ion binding"/>
    <property type="evidence" value="ECO:0007669"/>
    <property type="project" value="UniProtKB-KW"/>
</dbReference>
<keyword evidence="3" id="KW-0862">Zinc</keyword>
<sequence>MTAPLDSGPVDTAPLDSAPFDRMWAQLEAVGRAPETGGYRRFAWTRTDHDLREWFVGECTARGLEVVEDRAGNQWAWWGDPDVTPGVVIGSHLDSVPDGGAFDGPLGVVSALAVVDALRARGVQPDVPLGVVNFVDEEGARFGVACAGSRIITGALDADRARSLTDVDGVTMAQAWRAAGRDPDLLGPDPEALRRIGRFVELHVEQGKALALAPDGSDDLTDPSRAVAVGTDIWPHGRWRVDLPGEANHAGTTRLEDRHDAMLSLADVVHATRSYAVGLGCVATVGKVHVQPGGVNAIASHVTAWLDARGHSAPAVRATVEAVTAEAERLGGTVREESWTPTTDFDASLVSRLRDVLPDAPLLGTGAGHDAGILATHGVSAAMIFVRNPTGVSHSPAESATAEDCHHGVAALAAVVTDLCTRKDAAPMRDAR</sequence>
<keyword evidence="3" id="KW-0479">Metal-binding</keyword>
<gene>
    <name evidence="5" type="ORF">FHX52_2792</name>
</gene>
<feature type="binding site" evidence="3">
    <location>
        <position position="203"/>
    </location>
    <ligand>
        <name>Zn(2+)</name>
        <dbReference type="ChEBI" id="CHEBI:29105"/>
        <label>1</label>
    </ligand>
</feature>
<dbReference type="Proteomes" id="UP000320085">
    <property type="component" value="Unassembled WGS sequence"/>
</dbReference>
<dbReference type="Pfam" id="PF01546">
    <property type="entry name" value="Peptidase_M20"/>
    <property type="match status" value="1"/>
</dbReference>
<proteinExistence type="inferred from homology"/>
<dbReference type="InterPro" id="IPR002933">
    <property type="entry name" value="Peptidase_M20"/>
</dbReference>
<dbReference type="SUPFAM" id="SSF53187">
    <property type="entry name" value="Zn-dependent exopeptidases"/>
    <property type="match status" value="1"/>
</dbReference>